<evidence type="ECO:0000313" key="3">
    <source>
        <dbReference type="EMBL" id="TRO77514.1"/>
    </source>
</evidence>
<dbReference type="InterPro" id="IPR030931">
    <property type="entry name" value="Group_II_RT_mat"/>
</dbReference>
<dbReference type="CDD" id="cd01651">
    <property type="entry name" value="RT_G2_intron"/>
    <property type="match status" value="1"/>
</dbReference>
<dbReference type="OrthoDB" id="5366084at2"/>
<organism evidence="3 4">
    <name type="scientific">Trichloromonas acetexigens</name>
    <dbReference type="NCBI Taxonomy" id="38815"/>
    <lineage>
        <taxon>Bacteria</taxon>
        <taxon>Pseudomonadati</taxon>
        <taxon>Thermodesulfobacteriota</taxon>
        <taxon>Desulfuromonadia</taxon>
        <taxon>Desulfuromonadales</taxon>
        <taxon>Trichloromonadaceae</taxon>
        <taxon>Trichloromonas</taxon>
    </lineage>
</organism>
<sequence length="445" mass="51270">MALTTPDTIRTLQRKLYRKAKQETAFRFYSLYDKVYRADTLSHAYDLVRANKGSAGIDGVTFAAIEATEGATAFVAELAEALKNQTYKPSPGRRVMIPKSNGSMRPLGIPTIRDRVAQMAVKLVIEPIFEADFCETSYGFRPRKSTHDAVEDVSHSLNRGYTEVIDADLSRYFDTIPHAKLMTLVAERISDGQILHLLRMWLKAPVVEEDQDGTKRTVGGGKDNRLGTPQGGVISPLLANLYLHLLDRIWERRRLQQRLGARIVRYADDIVILCRRGHERPLAVLKQILERMELILNPDKTRIVDVFQDRFDFLGFEIQMGKSRRTGNHYAHVQPSKKAIKTIKDRVTDLTERNRTRLPLEVVVTEVNRTVRGWVNYFHFRNCSKVLEHVRGHVEERLRTHLRKRHKVRNRREGYARFGNRVLYAQYGLYKVPTTAGWTRAHALR</sequence>
<accession>A0A550J2P9</accession>
<dbReference type="NCBIfam" id="TIGR04416">
    <property type="entry name" value="group_II_RT_mat"/>
    <property type="match status" value="1"/>
</dbReference>
<proteinExistence type="inferred from homology"/>
<evidence type="ECO:0000259" key="2">
    <source>
        <dbReference type="PROSITE" id="PS50878"/>
    </source>
</evidence>
<dbReference type="SUPFAM" id="SSF56672">
    <property type="entry name" value="DNA/RNA polymerases"/>
    <property type="match status" value="1"/>
</dbReference>
<keyword evidence="3" id="KW-0808">Transferase</keyword>
<keyword evidence="3" id="KW-0695">RNA-directed DNA polymerase</keyword>
<dbReference type="Pfam" id="PF08388">
    <property type="entry name" value="GIIM"/>
    <property type="match status" value="1"/>
</dbReference>
<dbReference type="GO" id="GO:0003964">
    <property type="term" value="F:RNA-directed DNA polymerase activity"/>
    <property type="evidence" value="ECO:0007669"/>
    <property type="project" value="UniProtKB-KW"/>
</dbReference>
<dbReference type="InterPro" id="IPR013597">
    <property type="entry name" value="Mat_intron_G2"/>
</dbReference>
<dbReference type="PANTHER" id="PTHR34047">
    <property type="entry name" value="NUCLEAR INTRON MATURASE 1, MITOCHONDRIAL-RELATED"/>
    <property type="match status" value="1"/>
</dbReference>
<dbReference type="InterPro" id="IPR043502">
    <property type="entry name" value="DNA/RNA_pol_sf"/>
</dbReference>
<dbReference type="PANTHER" id="PTHR34047:SF8">
    <property type="entry name" value="PROTEIN YKFC"/>
    <property type="match status" value="1"/>
</dbReference>
<dbReference type="InterPro" id="IPR000477">
    <property type="entry name" value="RT_dom"/>
</dbReference>
<dbReference type="Pfam" id="PF00078">
    <property type="entry name" value="RVT_1"/>
    <property type="match status" value="1"/>
</dbReference>
<dbReference type="AlphaFoldDB" id="A0A550J2P9"/>
<keyword evidence="3" id="KW-0548">Nucleotidyltransferase</keyword>
<dbReference type="PROSITE" id="PS50878">
    <property type="entry name" value="RT_POL"/>
    <property type="match status" value="1"/>
</dbReference>
<dbReference type="EMBL" id="VJVV01000030">
    <property type="protein sequence ID" value="TRO77514.1"/>
    <property type="molecule type" value="Genomic_DNA"/>
</dbReference>
<protein>
    <submittedName>
        <fullName evidence="3">Group II intron reverse transcriptase/maturase</fullName>
        <ecNumber evidence="3">2.7.7.49</ecNumber>
    </submittedName>
</protein>
<name>A0A550J2P9_9BACT</name>
<comment type="similarity">
    <text evidence="1">Belongs to the bacterial reverse transcriptase family.</text>
</comment>
<feature type="domain" description="Reverse transcriptase" evidence="2">
    <location>
        <begin position="78"/>
        <end position="318"/>
    </location>
</feature>
<gene>
    <name evidence="3" type="primary">ltrA</name>
    <name evidence="3" type="ORF">FL622_17190</name>
</gene>
<evidence type="ECO:0000256" key="1">
    <source>
        <dbReference type="ARBA" id="ARBA00034120"/>
    </source>
</evidence>
<evidence type="ECO:0000313" key="4">
    <source>
        <dbReference type="Proteomes" id="UP000317155"/>
    </source>
</evidence>
<dbReference type="EC" id="2.7.7.49" evidence="3"/>
<keyword evidence="4" id="KW-1185">Reference proteome</keyword>
<dbReference type="RefSeq" id="WP_092057171.1">
    <property type="nucleotide sequence ID" value="NZ_FOJJ01000024.1"/>
</dbReference>
<dbReference type="Proteomes" id="UP000317155">
    <property type="component" value="Unassembled WGS sequence"/>
</dbReference>
<dbReference type="InterPro" id="IPR051083">
    <property type="entry name" value="GrpII_Intron_Splice-Mob/Def"/>
</dbReference>
<reference evidence="3 4" key="1">
    <citation type="submission" date="2019-07" db="EMBL/GenBank/DDBJ databases">
        <title>Insights of Desulfuromonas acetexigens electromicrobiology.</title>
        <authorList>
            <person name="Katuri K."/>
            <person name="Sapireddy V."/>
            <person name="Shaw D.R."/>
            <person name="Saikaly P."/>
        </authorList>
    </citation>
    <scope>NUCLEOTIDE SEQUENCE [LARGE SCALE GENOMIC DNA]</scope>
    <source>
        <strain evidence="3 4">2873</strain>
    </source>
</reference>
<comment type="caution">
    <text evidence="3">The sequence shown here is derived from an EMBL/GenBank/DDBJ whole genome shotgun (WGS) entry which is preliminary data.</text>
</comment>